<evidence type="ECO:0000256" key="8">
    <source>
        <dbReference type="PIRSR" id="PIRSR602401-1"/>
    </source>
</evidence>
<keyword evidence="10" id="KW-0812">Transmembrane</keyword>
<dbReference type="Gene3D" id="1.10.630.10">
    <property type="entry name" value="Cytochrome P450"/>
    <property type="match status" value="1"/>
</dbReference>
<keyword evidence="6 8" id="KW-0408">Iron</keyword>
<dbReference type="GO" id="GO:0016705">
    <property type="term" value="F:oxidoreductase activity, acting on paired donors, with incorporation or reduction of molecular oxygen"/>
    <property type="evidence" value="ECO:0007669"/>
    <property type="project" value="InterPro"/>
</dbReference>
<evidence type="ECO:0000256" key="1">
    <source>
        <dbReference type="ARBA" id="ARBA00001971"/>
    </source>
</evidence>
<keyword evidence="10" id="KW-1133">Transmembrane helix</keyword>
<feature type="binding site" description="axial binding residue" evidence="8">
    <location>
        <position position="440"/>
    </location>
    <ligand>
        <name>heme</name>
        <dbReference type="ChEBI" id="CHEBI:30413"/>
    </ligand>
    <ligandPart>
        <name>Fe</name>
        <dbReference type="ChEBI" id="CHEBI:18248"/>
    </ligandPart>
</feature>
<protein>
    <submittedName>
        <fullName evidence="11">Isotrichodermin C-15 hydroxylase</fullName>
    </submittedName>
</protein>
<dbReference type="OrthoDB" id="5119769at2759"/>
<evidence type="ECO:0000256" key="10">
    <source>
        <dbReference type="SAM" id="Phobius"/>
    </source>
</evidence>
<organism evidence="11 12">
    <name type="scientific">Beauveria bassiana D1-5</name>
    <dbReference type="NCBI Taxonomy" id="1245745"/>
    <lineage>
        <taxon>Eukaryota</taxon>
        <taxon>Fungi</taxon>
        <taxon>Dikarya</taxon>
        <taxon>Ascomycota</taxon>
        <taxon>Pezizomycotina</taxon>
        <taxon>Sordariomycetes</taxon>
        <taxon>Hypocreomycetidae</taxon>
        <taxon>Hypocreales</taxon>
        <taxon>Cordycipitaceae</taxon>
        <taxon>Beauveria</taxon>
    </lineage>
</organism>
<evidence type="ECO:0000256" key="2">
    <source>
        <dbReference type="ARBA" id="ARBA00010617"/>
    </source>
</evidence>
<proteinExistence type="inferred from homology"/>
<dbReference type="Pfam" id="PF00067">
    <property type="entry name" value="p450"/>
    <property type="match status" value="1"/>
</dbReference>
<comment type="caution">
    <text evidence="11">The sequence shown here is derived from an EMBL/GenBank/DDBJ whole genome shotgun (WGS) entry which is preliminary data.</text>
</comment>
<dbReference type="Proteomes" id="UP000030106">
    <property type="component" value="Unassembled WGS sequence"/>
</dbReference>
<dbReference type="GO" id="GO:0005506">
    <property type="term" value="F:iron ion binding"/>
    <property type="evidence" value="ECO:0007669"/>
    <property type="project" value="InterPro"/>
</dbReference>
<evidence type="ECO:0000313" key="12">
    <source>
        <dbReference type="Proteomes" id="UP000030106"/>
    </source>
</evidence>
<dbReference type="GO" id="GO:0020037">
    <property type="term" value="F:heme binding"/>
    <property type="evidence" value="ECO:0007669"/>
    <property type="project" value="InterPro"/>
</dbReference>
<dbReference type="PRINTS" id="PR00385">
    <property type="entry name" value="P450"/>
</dbReference>
<dbReference type="STRING" id="1245745.A0A0A2V9N6"/>
<accession>A0A0A2V9N6</accession>
<keyword evidence="7 9" id="KW-0503">Monooxygenase</keyword>
<evidence type="ECO:0000256" key="3">
    <source>
        <dbReference type="ARBA" id="ARBA00022617"/>
    </source>
</evidence>
<evidence type="ECO:0000256" key="4">
    <source>
        <dbReference type="ARBA" id="ARBA00022723"/>
    </source>
</evidence>
<dbReference type="PANTHER" id="PTHR24305:SF230">
    <property type="entry name" value="P450, PUTATIVE (EUROFUNG)-RELATED"/>
    <property type="match status" value="1"/>
</dbReference>
<dbReference type="GO" id="GO:0004497">
    <property type="term" value="F:monooxygenase activity"/>
    <property type="evidence" value="ECO:0007669"/>
    <property type="project" value="UniProtKB-KW"/>
</dbReference>
<gene>
    <name evidence="11" type="ORF">BBAD15_g11717</name>
</gene>
<dbReference type="EMBL" id="ANFO01001289">
    <property type="protein sequence ID" value="KGQ03057.1"/>
    <property type="molecule type" value="Genomic_DNA"/>
</dbReference>
<keyword evidence="3 8" id="KW-0349">Heme</keyword>
<evidence type="ECO:0000313" key="11">
    <source>
        <dbReference type="EMBL" id="KGQ03057.1"/>
    </source>
</evidence>
<evidence type="ECO:0000256" key="6">
    <source>
        <dbReference type="ARBA" id="ARBA00023004"/>
    </source>
</evidence>
<dbReference type="SUPFAM" id="SSF48264">
    <property type="entry name" value="Cytochrome P450"/>
    <property type="match status" value="1"/>
</dbReference>
<name>A0A0A2V9N6_BEABA</name>
<dbReference type="PRINTS" id="PR00463">
    <property type="entry name" value="EP450I"/>
</dbReference>
<keyword evidence="5 9" id="KW-0560">Oxidoreductase</keyword>
<dbReference type="eggNOG" id="KOG0158">
    <property type="taxonomic scope" value="Eukaryota"/>
</dbReference>
<evidence type="ECO:0000256" key="7">
    <source>
        <dbReference type="ARBA" id="ARBA00023033"/>
    </source>
</evidence>
<dbReference type="InterPro" id="IPR001128">
    <property type="entry name" value="Cyt_P450"/>
</dbReference>
<dbReference type="HOGENOM" id="CLU_001570_14_11_1"/>
<dbReference type="CDD" id="cd11058">
    <property type="entry name" value="CYP60B-like"/>
    <property type="match status" value="1"/>
</dbReference>
<dbReference type="PROSITE" id="PS00086">
    <property type="entry name" value="CYTOCHROME_P450"/>
    <property type="match status" value="1"/>
</dbReference>
<dbReference type="PANTHER" id="PTHR24305">
    <property type="entry name" value="CYTOCHROME P450"/>
    <property type="match status" value="1"/>
</dbReference>
<dbReference type="InterPro" id="IPR017972">
    <property type="entry name" value="Cyt_P450_CS"/>
</dbReference>
<evidence type="ECO:0000256" key="9">
    <source>
        <dbReference type="RuleBase" id="RU000461"/>
    </source>
</evidence>
<dbReference type="InterPro" id="IPR002401">
    <property type="entry name" value="Cyt_P450_E_grp-I"/>
</dbReference>
<dbReference type="InterPro" id="IPR050121">
    <property type="entry name" value="Cytochrome_P450_monoxygenase"/>
</dbReference>
<feature type="transmembrane region" description="Helical" evidence="10">
    <location>
        <begin position="12"/>
        <end position="30"/>
    </location>
</feature>
<dbReference type="AlphaFoldDB" id="A0A0A2V9N6"/>
<keyword evidence="4 8" id="KW-0479">Metal-binding</keyword>
<dbReference type="InterPro" id="IPR036396">
    <property type="entry name" value="Cyt_P450_sf"/>
</dbReference>
<keyword evidence="10" id="KW-0472">Membrane</keyword>
<comment type="cofactor">
    <cofactor evidence="1 8">
        <name>heme</name>
        <dbReference type="ChEBI" id="CHEBI:30413"/>
    </cofactor>
</comment>
<comment type="similarity">
    <text evidence="2 9">Belongs to the cytochrome P450 family.</text>
</comment>
<evidence type="ECO:0000256" key="5">
    <source>
        <dbReference type="ARBA" id="ARBA00023002"/>
    </source>
</evidence>
<reference evidence="11 12" key="1">
    <citation type="submission" date="2012-10" db="EMBL/GenBank/DDBJ databases">
        <title>Genome sequencing and analysis of entomopathogenic fungi Beauveria bassiana D1-5.</title>
        <authorList>
            <person name="Li Q."/>
            <person name="Wang L."/>
            <person name="Zhang Z."/>
            <person name="Wang Q."/>
            <person name="Ren J."/>
            <person name="Wang M."/>
            <person name="Xu W."/>
            <person name="Wang J."/>
            <person name="Lu Y."/>
            <person name="Du Q."/>
            <person name="Sun Z."/>
        </authorList>
    </citation>
    <scope>NUCLEOTIDE SEQUENCE [LARGE SCALE GENOMIC DNA]</scope>
    <source>
        <strain evidence="11 12">D1-5</strain>
    </source>
</reference>
<sequence length="497" mass="56664">MPADIIGIAKVLMAIYSVSFVGTILYRLYLHPLSNFSGPKSWIAFPLLRQIAHIRGLLDARMCDFHRIYGPVVRFGPGEVSFITEDAWRDVYDHKPNQLQRFILPTARRPDIFDAEEADHDRYRKAMSHAFSPRGLSQQEPVVNGYIDMLMGRLHEQAARGASVDMTMWYTLTLFDVIGDLAFGQSFGGLRDQVLHSTISFTFEAFKLLTFLEAGASFPILFRLLQLCIPKRLIEARDRKEKHAEETVRRRMADESLHGRGDFMDSMMRHDGTPQGLNTRELIANASTLITAGSETTSTILSGVTFYLLRNPDAMKKVVNEVRSAYSSECDIAMSTTAQRLPYMSACFLEAFRLYPPVPSGLQRVVAAEGRTRVSGYDMPPNTKVSVHPLAAYNDARNWHKPELFLPERWLPEAKSNPSSLFYNDCRNVCQPFSVGPRSCPGRNMAEQEYRLILARILWNFNLELCPESKNWTEQRTHYLWEKKPLMCRLNPRPAVA</sequence>